<gene>
    <name evidence="1" type="ORF">Syun_026751</name>
</gene>
<dbReference type="AlphaFoldDB" id="A0AAP0EED8"/>
<accession>A0AAP0EED8</accession>
<sequence>MYLLRMSLGPPIKDVERTILRPIFESMLSPISIESIIPWYNSERISSCL</sequence>
<comment type="caution">
    <text evidence="1">The sequence shown here is derived from an EMBL/GenBank/DDBJ whole genome shotgun (WGS) entry which is preliminary data.</text>
</comment>
<keyword evidence="2" id="KW-1185">Reference proteome</keyword>
<dbReference type="Proteomes" id="UP001420932">
    <property type="component" value="Unassembled WGS sequence"/>
</dbReference>
<dbReference type="EMBL" id="JBBNAF010000012">
    <property type="protein sequence ID" value="KAK9091840.1"/>
    <property type="molecule type" value="Genomic_DNA"/>
</dbReference>
<proteinExistence type="predicted"/>
<organism evidence="1 2">
    <name type="scientific">Stephania yunnanensis</name>
    <dbReference type="NCBI Taxonomy" id="152371"/>
    <lineage>
        <taxon>Eukaryota</taxon>
        <taxon>Viridiplantae</taxon>
        <taxon>Streptophyta</taxon>
        <taxon>Embryophyta</taxon>
        <taxon>Tracheophyta</taxon>
        <taxon>Spermatophyta</taxon>
        <taxon>Magnoliopsida</taxon>
        <taxon>Ranunculales</taxon>
        <taxon>Menispermaceae</taxon>
        <taxon>Menispermoideae</taxon>
        <taxon>Cissampelideae</taxon>
        <taxon>Stephania</taxon>
    </lineage>
</organism>
<name>A0AAP0EED8_9MAGN</name>
<evidence type="ECO:0000313" key="1">
    <source>
        <dbReference type="EMBL" id="KAK9091840.1"/>
    </source>
</evidence>
<reference evidence="1 2" key="1">
    <citation type="submission" date="2024-01" db="EMBL/GenBank/DDBJ databases">
        <title>Genome assemblies of Stephania.</title>
        <authorList>
            <person name="Yang L."/>
        </authorList>
    </citation>
    <scope>NUCLEOTIDE SEQUENCE [LARGE SCALE GENOMIC DNA]</scope>
    <source>
        <strain evidence="1">YNDBR</strain>
        <tissue evidence="1">Leaf</tissue>
    </source>
</reference>
<protein>
    <submittedName>
        <fullName evidence="1">Uncharacterized protein</fullName>
    </submittedName>
</protein>
<evidence type="ECO:0000313" key="2">
    <source>
        <dbReference type="Proteomes" id="UP001420932"/>
    </source>
</evidence>